<protein>
    <submittedName>
        <fullName evidence="1">Capsule polysaccharide biosynthesis protein</fullName>
    </submittedName>
</protein>
<sequence>MKNVILVDRDVKFVQKMLDKDYKIIVLVVDSDKQKEELKTRYQDNPNIKYIYSMQDIDHVSGVKYLDYDFIESCRILQREQEFAAHRWLDNGMLASNVYYNTLGFWRNIFDTFDINLVLIDAIKRGCSYDIPAFLAKEKNIPSFFIPPVYGMNYVGILDFNKNKYILPISSNKTEPLKNYLFYEFNPQNLNLKVNKTNKMANLKRNIHSIIHSFGGQICVDFIMCLKNRNFIMKQHQGYYLFSFFDKFNSFLYVKKLKRYYDSIAKTPNLESNFIFYAMHFEPEGGTNVTVPLQNQLTIIQMLSLAIPKGWKLYVKEHPHQFNLNNAHQSFYYYNIKWWKNIEFYKELQKLDNVEILNYNIPSKTLIQKAKAISTINGTITLESVLYNKPVIVFGADYFPIQTKNMISIKGYKDLKIVMNNLQENIKIYDIGGVPEEILESMKDYALSYKTPMYEYIVLQTIGEYIENR</sequence>
<evidence type="ECO:0000313" key="1">
    <source>
        <dbReference type="EMBL" id="CUU79961.1"/>
    </source>
</evidence>
<dbReference type="Pfam" id="PF05159">
    <property type="entry name" value="Capsule_synth"/>
    <property type="match status" value="1"/>
</dbReference>
<name>A0A0S4S1Y2_CAMHY</name>
<keyword evidence="2" id="KW-1185">Reference proteome</keyword>
<dbReference type="EMBL" id="FAVB01000002">
    <property type="protein sequence ID" value="CUU79961.1"/>
    <property type="molecule type" value="Genomic_DNA"/>
</dbReference>
<dbReference type="GO" id="GO:0000271">
    <property type="term" value="P:polysaccharide biosynthetic process"/>
    <property type="evidence" value="ECO:0007669"/>
    <property type="project" value="InterPro"/>
</dbReference>
<dbReference type="GO" id="GO:0015774">
    <property type="term" value="P:polysaccharide transport"/>
    <property type="evidence" value="ECO:0007669"/>
    <property type="project" value="InterPro"/>
</dbReference>
<proteinExistence type="predicted"/>
<evidence type="ECO:0000313" key="2">
    <source>
        <dbReference type="Proteomes" id="UP000052237"/>
    </source>
</evidence>
<organism evidence="1 2">
    <name type="scientific">Campylobacter hyointestinalis subsp. hyointestinalis</name>
    <dbReference type="NCBI Taxonomy" id="91352"/>
    <lineage>
        <taxon>Bacteria</taxon>
        <taxon>Pseudomonadati</taxon>
        <taxon>Campylobacterota</taxon>
        <taxon>Epsilonproteobacteria</taxon>
        <taxon>Campylobacterales</taxon>
        <taxon>Campylobacteraceae</taxon>
        <taxon>Campylobacter</taxon>
    </lineage>
</organism>
<dbReference type="InterPro" id="IPR007833">
    <property type="entry name" value="Capsule_polysaccharide_synth"/>
</dbReference>
<accession>A0A0S4S1Y2</accession>
<gene>
    <name evidence="1" type="ORF">ERS686654_01133</name>
</gene>
<comment type="caution">
    <text evidence="1">The sequence shown here is derived from an EMBL/GenBank/DDBJ whole genome shotgun (WGS) entry which is preliminary data.</text>
</comment>
<dbReference type="AlphaFoldDB" id="A0A0S4S1Y2"/>
<dbReference type="RefSeq" id="WP_059435141.1">
    <property type="nucleotide sequence ID" value="NZ_FAVB01000002.1"/>
</dbReference>
<reference evidence="1 2" key="1">
    <citation type="submission" date="2015-11" db="EMBL/GenBank/DDBJ databases">
        <authorList>
            <consortium name="Pathogen Informatics"/>
        </authorList>
    </citation>
    <scope>NUCLEOTIDE SEQUENCE [LARGE SCALE GENOMIC DNA]</scope>
    <source>
        <strain evidence="1 2">006A-0059</strain>
    </source>
</reference>
<dbReference type="Proteomes" id="UP000052237">
    <property type="component" value="Unassembled WGS sequence"/>
</dbReference>